<dbReference type="RefSeq" id="WP_116275831.1">
    <property type="nucleotide sequence ID" value="NZ_KZ859530.1"/>
</dbReference>
<dbReference type="AlphaFoldDB" id="A0A3E1B1G6"/>
<feature type="domain" description="NAD-dependent epimerase/dehydratase" evidence="1">
    <location>
        <begin position="3"/>
        <end position="225"/>
    </location>
</feature>
<dbReference type="EMBL" id="NAOO01000041">
    <property type="protein sequence ID" value="RFB84338.1"/>
    <property type="molecule type" value="Genomic_DNA"/>
</dbReference>
<sequence length="325" mass="35173">MRILVTGATGFLGGALIRHLRACGFDTVGLGRDESRCRNLQGAGFATVRADVSYPVLHLADSIGKVDAIVHCAALSAPWGRLAAFRAANIEGTRNALDLAEALCARRFVNISSPTVYFELKDKTGVLETAPLPRPINAYARTKAEAERLVLARQNLRPVNLRPRGIYGAGEATLLPRLIAAARHGPLPLLRSGVAAIDLTHVNDVVAAIKAVLTAGPAEAEIFNISSGEIVPVRDIVERVCTRLAVPLRWKRVPFYPALVAARLVELASLARSASPEPLVTPYTLGLFAFRQSLDISKARRMLSWQPRISLEEGLAMTLDQRWAP</sequence>
<protein>
    <submittedName>
        <fullName evidence="2">3-beta hydroxysteroid dehydrogenase</fullName>
    </submittedName>
</protein>
<dbReference type="SUPFAM" id="SSF51735">
    <property type="entry name" value="NAD(P)-binding Rossmann-fold domains"/>
    <property type="match status" value="1"/>
</dbReference>
<dbReference type="Pfam" id="PF01370">
    <property type="entry name" value="Epimerase"/>
    <property type="match status" value="1"/>
</dbReference>
<accession>A0A3E1B1G6</accession>
<comment type="caution">
    <text evidence="2">The sequence shown here is derived from an EMBL/GenBank/DDBJ whole genome shotgun (WGS) entry which is preliminary data.</text>
</comment>
<proteinExistence type="predicted"/>
<dbReference type="InterPro" id="IPR036291">
    <property type="entry name" value="NAD(P)-bd_dom_sf"/>
</dbReference>
<dbReference type="InterPro" id="IPR001509">
    <property type="entry name" value="Epimerase_deHydtase"/>
</dbReference>
<dbReference type="PANTHER" id="PTHR43245:SF24">
    <property type="entry name" value="DEHYDROGENASE"/>
    <property type="match status" value="1"/>
</dbReference>
<name>A0A3E1B1G6_RHILT</name>
<organism evidence="2 3">
    <name type="scientific">Rhizobium leguminosarum bv. trifolii</name>
    <dbReference type="NCBI Taxonomy" id="386"/>
    <lineage>
        <taxon>Bacteria</taxon>
        <taxon>Pseudomonadati</taxon>
        <taxon>Pseudomonadota</taxon>
        <taxon>Alphaproteobacteria</taxon>
        <taxon>Hyphomicrobiales</taxon>
        <taxon>Rhizobiaceae</taxon>
        <taxon>Rhizobium/Agrobacterium group</taxon>
        <taxon>Rhizobium</taxon>
    </lineage>
</organism>
<reference evidence="2 3" key="1">
    <citation type="submission" date="2017-03" db="EMBL/GenBank/DDBJ databases">
        <title>Genome analysis of Rhizobial strains effectives or ineffectives for nitrogen fixation isolated from bean seeds.</title>
        <authorList>
            <person name="Peralta H."/>
            <person name="Aguilar-Vera A."/>
            <person name="Mora Y."/>
            <person name="Vargas-Lagunas C."/>
            <person name="Girard L."/>
            <person name="Mora J."/>
        </authorList>
    </citation>
    <scope>NUCLEOTIDE SEQUENCE [LARGE SCALE GENOMIC DNA]</scope>
    <source>
        <strain evidence="2 3">CCGM5</strain>
    </source>
</reference>
<dbReference type="Proteomes" id="UP000256748">
    <property type="component" value="Unassembled WGS sequence"/>
</dbReference>
<evidence type="ECO:0000259" key="1">
    <source>
        <dbReference type="Pfam" id="PF01370"/>
    </source>
</evidence>
<dbReference type="PANTHER" id="PTHR43245">
    <property type="entry name" value="BIFUNCTIONAL POLYMYXIN RESISTANCE PROTEIN ARNA"/>
    <property type="match status" value="1"/>
</dbReference>
<evidence type="ECO:0000313" key="3">
    <source>
        <dbReference type="Proteomes" id="UP000256748"/>
    </source>
</evidence>
<dbReference type="InterPro" id="IPR050177">
    <property type="entry name" value="Lipid_A_modif_metabolic_enz"/>
</dbReference>
<dbReference type="Gene3D" id="3.40.50.720">
    <property type="entry name" value="NAD(P)-binding Rossmann-like Domain"/>
    <property type="match status" value="1"/>
</dbReference>
<evidence type="ECO:0000313" key="2">
    <source>
        <dbReference type="EMBL" id="RFB84338.1"/>
    </source>
</evidence>
<gene>
    <name evidence="2" type="ORF">B5K10_27620</name>
</gene>